<organism evidence="1">
    <name type="scientific">marine metagenome</name>
    <dbReference type="NCBI Taxonomy" id="408172"/>
    <lineage>
        <taxon>unclassified sequences</taxon>
        <taxon>metagenomes</taxon>
        <taxon>ecological metagenomes</taxon>
    </lineage>
</organism>
<evidence type="ECO:0000313" key="1">
    <source>
        <dbReference type="EMBL" id="SVE36952.1"/>
    </source>
</evidence>
<sequence>MPSEKKRLEKSLDKLFKIYKDISTKADEVNQYRCPYKNAKNICTATFKCLNQHFIKDNPKEPICIGSEKLDYRPAWITDQPIKSNDE</sequence>
<dbReference type="EMBL" id="UINC01212564">
    <property type="protein sequence ID" value="SVE36952.1"/>
    <property type="molecule type" value="Genomic_DNA"/>
</dbReference>
<proteinExistence type="predicted"/>
<accession>A0A383CXN5</accession>
<protein>
    <submittedName>
        <fullName evidence="1">Uncharacterized protein</fullName>
    </submittedName>
</protein>
<gene>
    <name evidence="1" type="ORF">METZ01_LOCUS489806</name>
</gene>
<dbReference type="AlphaFoldDB" id="A0A383CXN5"/>
<name>A0A383CXN5_9ZZZZ</name>
<reference evidence="1" key="1">
    <citation type="submission" date="2018-05" db="EMBL/GenBank/DDBJ databases">
        <authorList>
            <person name="Lanie J.A."/>
            <person name="Ng W.-L."/>
            <person name="Kazmierczak K.M."/>
            <person name="Andrzejewski T.M."/>
            <person name="Davidsen T.M."/>
            <person name="Wayne K.J."/>
            <person name="Tettelin H."/>
            <person name="Glass J.I."/>
            <person name="Rusch D."/>
            <person name="Podicherti R."/>
            <person name="Tsui H.-C.T."/>
            <person name="Winkler M.E."/>
        </authorList>
    </citation>
    <scope>NUCLEOTIDE SEQUENCE</scope>
</reference>